<keyword evidence="1" id="KW-1133">Transmembrane helix</keyword>
<evidence type="ECO:0000313" key="3">
    <source>
        <dbReference type="Proteomes" id="UP000292394"/>
    </source>
</evidence>
<protein>
    <submittedName>
        <fullName evidence="2">Uncharacterized protein</fullName>
    </submittedName>
</protein>
<keyword evidence="3" id="KW-1185">Reference proteome</keyword>
<reference evidence="2 3" key="1">
    <citation type="submission" date="2019-02" db="EMBL/GenBank/DDBJ databases">
        <authorList>
            <person name="Liu P."/>
            <person name="Wang M."/>
            <person name="Liu J."/>
            <person name="Sun Y."/>
        </authorList>
    </citation>
    <scope>NUCLEOTIDE SEQUENCE [LARGE SCALE GENOMIC DNA]</scope>
</reference>
<organism evidence="2 3">
    <name type="scientific">Escherichia phage HZP2</name>
    <dbReference type="NCBI Taxonomy" id="2530019"/>
    <lineage>
        <taxon>Viruses</taxon>
        <taxon>Duplodnaviria</taxon>
        <taxon>Heunggongvirae</taxon>
        <taxon>Uroviricota</taxon>
        <taxon>Caudoviricetes</taxon>
        <taxon>Autographivirales</taxon>
        <taxon>Autotranscriptaviridae</taxon>
        <taxon>Studiervirinae</taxon>
        <taxon>Teseptimavirus</taxon>
        <taxon>Teseptimavirus HZP2</taxon>
    </lineage>
</organism>
<name>A0A481V874_9CAUD</name>
<dbReference type="Proteomes" id="UP000292394">
    <property type="component" value="Segment"/>
</dbReference>
<evidence type="ECO:0000313" key="2">
    <source>
        <dbReference type="EMBL" id="QBI89988.1"/>
    </source>
</evidence>
<dbReference type="EMBL" id="MK542821">
    <property type="protein sequence ID" value="QBI89988.1"/>
    <property type="molecule type" value="Genomic_DNA"/>
</dbReference>
<accession>A0A481V874</accession>
<keyword evidence="1" id="KW-0812">Transmembrane</keyword>
<gene>
    <name evidence="2" type="ORF">HZP2_24</name>
</gene>
<evidence type="ECO:0000256" key="1">
    <source>
        <dbReference type="SAM" id="Phobius"/>
    </source>
</evidence>
<proteinExistence type="predicted"/>
<sequence>MRLVASMKLWLSSTRLIAKSGILKVALVVAFMNTIQLTIGDIIMRDPKVIKAEIAKLEAELEDVKYHEAKTRSAVHILKNLGWTWTRQAGWKKPEVYKLSHKVFDKDTMTHIKAGDWVKVDMVVVGGYGYVRSVSGKYAQVSYITGVTPRGAIVADKTNMIHTGFLTVVSYEDIVKSR</sequence>
<feature type="transmembrane region" description="Helical" evidence="1">
    <location>
        <begin position="21"/>
        <end position="39"/>
    </location>
</feature>
<keyword evidence="1" id="KW-0472">Membrane</keyword>